<dbReference type="SUPFAM" id="SSF53271">
    <property type="entry name" value="PRTase-like"/>
    <property type="match status" value="1"/>
</dbReference>
<dbReference type="Pfam" id="PF00156">
    <property type="entry name" value="Pribosyltran"/>
    <property type="match status" value="1"/>
</dbReference>
<feature type="domain" description="Phosphoribosyltransferase" evidence="2">
    <location>
        <begin position="58"/>
        <end position="152"/>
    </location>
</feature>
<evidence type="ECO:0000313" key="4">
    <source>
        <dbReference type="Proteomes" id="UP000315889"/>
    </source>
</evidence>
<sequence>MNIKRNPFCPEIEELSRLLAHTIEQAYQGTCIPGIIIPVPLHWRKLMSRGFNQSSSIARIVASHFSHTKVHENLFIRPKHSSPQHLKTKKQRMLDMCNVFTMYIGHNKVQGDAQLTFSGKSVAIVDDVVTTGATVNALARTLLNSGAKYVDIWSIARTGWHNAS</sequence>
<name>A0A520MIV0_9GAMM</name>
<dbReference type="AlphaFoldDB" id="A0A520MIV0"/>
<organism evidence="3 4">
    <name type="scientific">SAR92 clade bacterium</name>
    <dbReference type="NCBI Taxonomy" id="2315479"/>
    <lineage>
        <taxon>Bacteria</taxon>
        <taxon>Pseudomonadati</taxon>
        <taxon>Pseudomonadota</taxon>
        <taxon>Gammaproteobacteria</taxon>
        <taxon>Cellvibrionales</taxon>
        <taxon>Porticoccaceae</taxon>
        <taxon>SAR92 clade</taxon>
    </lineage>
</organism>
<dbReference type="EMBL" id="SHBP01000002">
    <property type="protein sequence ID" value="RZO21097.1"/>
    <property type="molecule type" value="Genomic_DNA"/>
</dbReference>
<comment type="similarity">
    <text evidence="1">Belongs to the ComF/GntX family.</text>
</comment>
<dbReference type="Gene3D" id="3.40.50.2020">
    <property type="match status" value="1"/>
</dbReference>
<proteinExistence type="inferred from homology"/>
<gene>
    <name evidence="3" type="ORF">EVB03_02400</name>
</gene>
<accession>A0A520MIV0</accession>
<evidence type="ECO:0000259" key="2">
    <source>
        <dbReference type="Pfam" id="PF00156"/>
    </source>
</evidence>
<dbReference type="InterPro" id="IPR029057">
    <property type="entry name" value="PRTase-like"/>
</dbReference>
<dbReference type="PANTHER" id="PTHR47505:SF1">
    <property type="entry name" value="DNA UTILIZATION PROTEIN YHGH"/>
    <property type="match status" value="1"/>
</dbReference>
<evidence type="ECO:0000313" key="3">
    <source>
        <dbReference type="EMBL" id="RZO21097.1"/>
    </source>
</evidence>
<dbReference type="InterPro" id="IPR000836">
    <property type="entry name" value="PRTase_dom"/>
</dbReference>
<reference evidence="3 4" key="1">
    <citation type="submission" date="2019-02" db="EMBL/GenBank/DDBJ databases">
        <title>Prokaryotic population dynamics and viral predation in marine succession experiment using metagenomics: the confinement effect.</title>
        <authorList>
            <person name="Haro-Moreno J.M."/>
            <person name="Rodriguez-Valera F."/>
            <person name="Lopez-Perez M."/>
        </authorList>
    </citation>
    <scope>NUCLEOTIDE SEQUENCE [LARGE SCALE GENOMIC DNA]</scope>
    <source>
        <strain evidence="3">MED-G170</strain>
    </source>
</reference>
<protein>
    <submittedName>
        <fullName evidence="3">ComF family protein</fullName>
    </submittedName>
</protein>
<dbReference type="CDD" id="cd06223">
    <property type="entry name" value="PRTases_typeI"/>
    <property type="match status" value="1"/>
</dbReference>
<evidence type="ECO:0000256" key="1">
    <source>
        <dbReference type="ARBA" id="ARBA00008007"/>
    </source>
</evidence>
<dbReference type="Proteomes" id="UP000315889">
    <property type="component" value="Unassembled WGS sequence"/>
</dbReference>
<dbReference type="PANTHER" id="PTHR47505">
    <property type="entry name" value="DNA UTILIZATION PROTEIN YHGH"/>
    <property type="match status" value="1"/>
</dbReference>
<comment type="caution">
    <text evidence="3">The sequence shown here is derived from an EMBL/GenBank/DDBJ whole genome shotgun (WGS) entry which is preliminary data.</text>
</comment>
<dbReference type="InterPro" id="IPR051910">
    <property type="entry name" value="ComF/GntX_DNA_util-trans"/>
</dbReference>